<dbReference type="GO" id="GO:0006526">
    <property type="term" value="P:L-arginine biosynthetic process"/>
    <property type="evidence" value="ECO:0007669"/>
    <property type="project" value="UniProtKB-UniPathway"/>
</dbReference>
<dbReference type="AlphaFoldDB" id="A0A2A5RIQ9"/>
<dbReference type="GO" id="GO:0051259">
    <property type="term" value="P:protein complex oligomerization"/>
    <property type="evidence" value="ECO:0007669"/>
    <property type="project" value="InterPro"/>
</dbReference>
<comment type="subcellular location">
    <subcellularLocation>
        <location evidence="1">Cytoplasm</location>
    </subcellularLocation>
</comment>
<comment type="caution">
    <text evidence="3">The sequence shown here is derived from an EMBL/GenBank/DDBJ whole genome shotgun (WGS) entry which is preliminary data.</text>
</comment>
<organism evidence="3 4">
    <name type="scientific">Lactococcus fujiensis JCM 16395</name>
    <dbReference type="NCBI Taxonomy" id="1291764"/>
    <lineage>
        <taxon>Bacteria</taxon>
        <taxon>Bacillati</taxon>
        <taxon>Bacillota</taxon>
        <taxon>Bacilli</taxon>
        <taxon>Lactobacillales</taxon>
        <taxon>Streptococcaceae</taxon>
        <taxon>Lactococcus</taxon>
    </lineage>
</organism>
<dbReference type="InterPro" id="IPR001669">
    <property type="entry name" value="Arg_repress"/>
</dbReference>
<dbReference type="Pfam" id="PF01316">
    <property type="entry name" value="Arg_repressor"/>
    <property type="match status" value="1"/>
</dbReference>
<proteinExistence type="inferred from homology"/>
<keyword evidence="1" id="KW-0055">Arginine biosynthesis</keyword>
<dbReference type="InterPro" id="IPR036390">
    <property type="entry name" value="WH_DNA-bd_sf"/>
</dbReference>
<dbReference type="SUPFAM" id="SSF46785">
    <property type="entry name" value="Winged helix' DNA-binding domain"/>
    <property type="match status" value="1"/>
</dbReference>
<comment type="pathway">
    <text evidence="1">Amino-acid biosynthesis; L-arginine biosynthesis [regulation].</text>
</comment>
<keyword evidence="1" id="KW-0804">Transcription</keyword>
<protein>
    <recommendedName>
        <fullName evidence="1">Arginine repressor</fullName>
    </recommendedName>
</protein>
<dbReference type="HAMAP" id="MF_00173">
    <property type="entry name" value="Arg_repressor"/>
    <property type="match status" value="1"/>
</dbReference>
<gene>
    <name evidence="1" type="primary">argR</name>
    <name evidence="3" type="ORF">RT41_GL000532</name>
</gene>
<evidence type="ECO:0000259" key="2">
    <source>
        <dbReference type="Pfam" id="PF01316"/>
    </source>
</evidence>
<evidence type="ECO:0000313" key="4">
    <source>
        <dbReference type="Proteomes" id="UP000218181"/>
    </source>
</evidence>
<dbReference type="SUPFAM" id="SSF55252">
    <property type="entry name" value="C-terminal domain of arginine repressor"/>
    <property type="match status" value="1"/>
</dbReference>
<comment type="function">
    <text evidence="1">Regulates arginine biosynthesis genes.</text>
</comment>
<dbReference type="InterPro" id="IPR036388">
    <property type="entry name" value="WH-like_DNA-bd_sf"/>
</dbReference>
<dbReference type="EMBL" id="JXJU01000014">
    <property type="protein sequence ID" value="PCR99022.1"/>
    <property type="molecule type" value="Genomic_DNA"/>
</dbReference>
<dbReference type="PANTHER" id="PTHR34471">
    <property type="entry name" value="ARGININE REPRESSOR"/>
    <property type="match status" value="1"/>
</dbReference>
<keyword evidence="1" id="KW-0028">Amino-acid biosynthesis</keyword>
<comment type="similarity">
    <text evidence="1">Belongs to the ArgR family.</text>
</comment>
<dbReference type="GO" id="GO:1900079">
    <property type="term" value="P:regulation of arginine biosynthetic process"/>
    <property type="evidence" value="ECO:0007669"/>
    <property type="project" value="UniProtKB-UniRule"/>
</dbReference>
<evidence type="ECO:0000313" key="3">
    <source>
        <dbReference type="EMBL" id="PCR99022.1"/>
    </source>
</evidence>
<keyword evidence="4" id="KW-1185">Reference proteome</keyword>
<feature type="domain" description="Arginine repressor DNA-binding" evidence="2">
    <location>
        <begin position="1"/>
        <end position="56"/>
    </location>
</feature>
<keyword evidence="1" id="KW-0238">DNA-binding</keyword>
<dbReference type="PRINTS" id="PR01467">
    <property type="entry name" value="ARGREPRESSOR"/>
</dbReference>
<keyword evidence="1" id="KW-0678">Repressor</keyword>
<dbReference type="GO" id="GO:0003677">
    <property type="term" value="F:DNA binding"/>
    <property type="evidence" value="ECO:0007669"/>
    <property type="project" value="UniProtKB-KW"/>
</dbReference>
<name>A0A2A5RIQ9_9LACT</name>
<dbReference type="UniPathway" id="UPA00068"/>
<keyword evidence="1" id="KW-0805">Transcription regulation</keyword>
<dbReference type="InterPro" id="IPR020900">
    <property type="entry name" value="Arg_repress_DNA-bd"/>
</dbReference>
<dbReference type="GO" id="GO:0005737">
    <property type="term" value="C:cytoplasm"/>
    <property type="evidence" value="ECO:0007669"/>
    <property type="project" value="UniProtKB-SubCell"/>
</dbReference>
<dbReference type="PANTHER" id="PTHR34471:SF1">
    <property type="entry name" value="ARGININE REPRESSOR"/>
    <property type="match status" value="1"/>
</dbReference>
<dbReference type="InterPro" id="IPR036251">
    <property type="entry name" value="Arg_repress_C_sf"/>
</dbReference>
<dbReference type="GO" id="GO:0003700">
    <property type="term" value="F:DNA-binding transcription factor activity"/>
    <property type="evidence" value="ECO:0007669"/>
    <property type="project" value="UniProtKB-UniRule"/>
</dbReference>
<sequence length="136" mass="15399">MISKEEVKTQDELVNILLQHHIDVTQATVSRDIKTLALVKIPAESGGYRYDMPQKNSHKANQLSQQDLVYRSITDIKIKDDLLALTARPGTTSLIKSHLLEQFRSSLFTVIIDDDRVLAVFQDGVSAKQAYQILKY</sequence>
<accession>A0A2A5RIQ9</accession>
<dbReference type="Gene3D" id="1.10.10.10">
    <property type="entry name" value="Winged helix-like DNA-binding domain superfamily/Winged helix DNA-binding domain"/>
    <property type="match status" value="1"/>
</dbReference>
<dbReference type="STRING" id="1291764.GCA_001311235_01330"/>
<evidence type="ECO:0000256" key="1">
    <source>
        <dbReference type="HAMAP-Rule" id="MF_00173"/>
    </source>
</evidence>
<dbReference type="Proteomes" id="UP000218181">
    <property type="component" value="Unassembled WGS sequence"/>
</dbReference>
<reference evidence="3 4" key="1">
    <citation type="submission" date="2014-12" db="EMBL/GenBank/DDBJ databases">
        <title>Draft genome sequences of 10 type strains of Lactococcus.</title>
        <authorList>
            <person name="Sun Z."/>
            <person name="Zhong Z."/>
            <person name="Liu W."/>
            <person name="Zhang W."/>
            <person name="Zhang H."/>
        </authorList>
    </citation>
    <scope>NUCLEOTIDE SEQUENCE [LARGE SCALE GENOMIC DNA]</scope>
    <source>
        <strain evidence="3 4">JCM 16395</strain>
    </source>
</reference>
<dbReference type="GO" id="GO:0034618">
    <property type="term" value="F:arginine binding"/>
    <property type="evidence" value="ECO:0007669"/>
    <property type="project" value="InterPro"/>
</dbReference>
<keyword evidence="1" id="KW-0963">Cytoplasm</keyword>